<evidence type="ECO:0000256" key="1">
    <source>
        <dbReference type="SAM" id="Coils"/>
    </source>
</evidence>
<protein>
    <submittedName>
        <fullName evidence="3">Uncharacterized protein</fullName>
    </submittedName>
</protein>
<sequence length="299" mass="34330">MDALRARQDEQDACREAAQRERHQQQRRDDEARRQANEQYSRSRLDPELQRRAALTAQKAALEGDNTQLRHELDRLNDTREALGREVQRQTAIEASLTQQRADRLVVRDNLSAATETLSRQNSVLSQQVERLSQQKAALETARNAASRDLEAIERENRRLRQLLTGCLDGDRIRSCPNNLHNQDPNHYCPSCPFAIIAYHRTTEQSAKNIQSVGIDISHCKENRCAGKGFYCASAEFITNHKVPDPRRAESTWMVKLGLRLRNVLELDHRDTSLNERALRLRNIDSVILTSENGLEFIM</sequence>
<dbReference type="AlphaFoldDB" id="A0A7S1P8U9"/>
<feature type="coiled-coil region" evidence="1">
    <location>
        <begin position="115"/>
        <end position="163"/>
    </location>
</feature>
<organism evidence="3">
    <name type="scientific">Vitrella brassicaformis</name>
    <dbReference type="NCBI Taxonomy" id="1169539"/>
    <lineage>
        <taxon>Eukaryota</taxon>
        <taxon>Sar</taxon>
        <taxon>Alveolata</taxon>
        <taxon>Colpodellida</taxon>
        <taxon>Vitrellaceae</taxon>
        <taxon>Vitrella</taxon>
    </lineage>
</organism>
<feature type="region of interest" description="Disordered" evidence="2">
    <location>
        <begin position="1"/>
        <end position="48"/>
    </location>
</feature>
<evidence type="ECO:0000313" key="3">
    <source>
        <dbReference type="EMBL" id="CAD9063754.1"/>
    </source>
</evidence>
<reference evidence="3" key="1">
    <citation type="submission" date="2021-01" db="EMBL/GenBank/DDBJ databases">
        <authorList>
            <person name="Corre E."/>
            <person name="Pelletier E."/>
            <person name="Niang G."/>
            <person name="Scheremetjew M."/>
            <person name="Finn R."/>
            <person name="Kale V."/>
            <person name="Holt S."/>
            <person name="Cochrane G."/>
            <person name="Meng A."/>
            <person name="Brown T."/>
            <person name="Cohen L."/>
        </authorList>
    </citation>
    <scope>NUCLEOTIDE SEQUENCE</scope>
    <source>
        <strain evidence="3">CCMP3346</strain>
    </source>
</reference>
<keyword evidence="1" id="KW-0175">Coiled coil</keyword>
<gene>
    <name evidence="3" type="ORF">VBRA1451_LOCUS18824</name>
</gene>
<dbReference type="EMBL" id="HBGB01032053">
    <property type="protein sequence ID" value="CAD9063754.1"/>
    <property type="molecule type" value="Transcribed_RNA"/>
</dbReference>
<evidence type="ECO:0000256" key="2">
    <source>
        <dbReference type="SAM" id="MobiDB-lite"/>
    </source>
</evidence>
<accession>A0A7S1P8U9</accession>
<proteinExistence type="predicted"/>
<name>A0A7S1P8U9_9ALVE</name>